<dbReference type="EMBL" id="CP000909">
    <property type="protein sequence ID" value="ABY34705.1"/>
    <property type="molecule type" value="Genomic_DNA"/>
</dbReference>
<feature type="region of interest" description="Disordered" evidence="1">
    <location>
        <begin position="374"/>
        <end position="395"/>
    </location>
</feature>
<dbReference type="HOGENOM" id="CLU_665146_0_0_0"/>
<dbReference type="RefSeq" id="WP_012257361.1">
    <property type="nucleotide sequence ID" value="NC_010175.1"/>
</dbReference>
<name>A9WAE6_CHLAA</name>
<proteinExistence type="predicted"/>
<feature type="chain" id="PRO_5002743861" evidence="2">
    <location>
        <begin position="27"/>
        <end position="414"/>
    </location>
</feature>
<sequence>MRQPFMAITIIILLWGNSIATQPASAAIHNIGSGGCPVNTVVGGNNLVQNGDFAQGASGFSSALTNRGNGVYPDDTGGGGFSIQNGSVVYPPFESNPYLFGRPFPGDVQRDVPPSNTYFYSNPSAANYSAGNGRVNLWTQVVSVAPNTTYNFFAYFDNLLDPVKSANGTADPIIELRVNNTSVGTTVVPKIPDRWVPIQFAFTTGTGVTSLTLQIDSLTNNTFGDDFAMTQINLKQCVSGVGAAKYAFPPQVAQHHGEDGYRLEYLITIRNLGADPVSNLQAIDDLAAVFADAEAWVVMVLENVNESGFVPLTVNPNFNGQTDKQLLAPGQSLAAGLTARLRLIVWVQPPEGPVVFANQVQLTAVSGNVIVTDTSNPGLDPDPNGNGDPKEVNESGTTVTIFTPYQYFLPTVLR</sequence>
<dbReference type="EnsemblBacteria" id="ABY34705">
    <property type="protein sequence ID" value="ABY34705"/>
    <property type="gene ID" value="Caur_1477"/>
</dbReference>
<evidence type="ECO:0000256" key="1">
    <source>
        <dbReference type="SAM" id="MobiDB-lite"/>
    </source>
</evidence>
<dbReference type="Gene3D" id="2.60.120.260">
    <property type="entry name" value="Galactose-binding domain-like"/>
    <property type="match status" value="1"/>
</dbReference>
<accession>A9WAE6</accession>
<dbReference type="PATRIC" id="fig|324602.8.peg.1679"/>
<dbReference type="KEGG" id="cau:Caur_1477"/>
<gene>
    <name evidence="3" type="ordered locus">Caur_1477</name>
</gene>
<evidence type="ECO:0000313" key="3">
    <source>
        <dbReference type="EMBL" id="ABY34705.1"/>
    </source>
</evidence>
<dbReference type="InParanoid" id="A9WAE6"/>
<keyword evidence="4" id="KW-1185">Reference proteome</keyword>
<evidence type="ECO:0000256" key="2">
    <source>
        <dbReference type="SAM" id="SignalP"/>
    </source>
</evidence>
<reference evidence="4" key="1">
    <citation type="journal article" date="2011" name="BMC Genomics">
        <title>Complete genome sequence of the filamentous anoxygenic phototrophic bacterium Chloroflexus aurantiacus.</title>
        <authorList>
            <person name="Tang K.H."/>
            <person name="Barry K."/>
            <person name="Chertkov O."/>
            <person name="Dalin E."/>
            <person name="Han C.S."/>
            <person name="Hauser L.J."/>
            <person name="Honchak B.M."/>
            <person name="Karbach L.E."/>
            <person name="Land M.L."/>
            <person name="Lapidus A."/>
            <person name="Larimer F.W."/>
            <person name="Mikhailova N."/>
            <person name="Pitluck S."/>
            <person name="Pierson B.K."/>
            <person name="Blankenship R.E."/>
        </authorList>
    </citation>
    <scope>NUCLEOTIDE SEQUENCE [LARGE SCALE GENOMIC DNA]</scope>
    <source>
        <strain evidence="4">ATCC 29366 / DSM 635 / J-10-fl</strain>
    </source>
</reference>
<feature type="signal peptide" evidence="2">
    <location>
        <begin position="1"/>
        <end position="26"/>
    </location>
</feature>
<dbReference type="eggNOG" id="COG1361">
    <property type="taxonomic scope" value="Bacteria"/>
</dbReference>
<dbReference type="Proteomes" id="UP000002008">
    <property type="component" value="Chromosome"/>
</dbReference>
<organism evidence="3 4">
    <name type="scientific">Chloroflexus aurantiacus (strain ATCC 29366 / DSM 635 / J-10-fl)</name>
    <dbReference type="NCBI Taxonomy" id="324602"/>
    <lineage>
        <taxon>Bacteria</taxon>
        <taxon>Bacillati</taxon>
        <taxon>Chloroflexota</taxon>
        <taxon>Chloroflexia</taxon>
        <taxon>Chloroflexales</taxon>
        <taxon>Chloroflexineae</taxon>
        <taxon>Chloroflexaceae</taxon>
        <taxon>Chloroflexus</taxon>
    </lineage>
</organism>
<evidence type="ECO:0000313" key="4">
    <source>
        <dbReference type="Proteomes" id="UP000002008"/>
    </source>
</evidence>
<keyword evidence="2" id="KW-0732">Signal</keyword>
<dbReference type="AlphaFoldDB" id="A9WAE6"/>
<dbReference type="STRING" id="324602.Caur_1477"/>
<protein>
    <submittedName>
        <fullName evidence="3">Uncharacterized protein</fullName>
    </submittedName>
</protein>